<evidence type="ECO:0008006" key="3">
    <source>
        <dbReference type="Google" id="ProtNLM"/>
    </source>
</evidence>
<proteinExistence type="predicted"/>
<dbReference type="EMBL" id="AM114193">
    <property type="protein sequence ID" value="CAJ36528.1"/>
    <property type="molecule type" value="Genomic_DNA"/>
</dbReference>
<sequence>MLASGCVSGMQGSPYANATPGKKLYDLGNASQWAYAVNMSANETSSEWNMTVHNYAGSPRHMVIHTSGNGMDIIYDVWWNQTTYRVERMHANGSIGDYYQDHDVSPLQIQTLPDTGLNYYFVPFQPIRTVTARGPDGSMANLTVYAATDNQGFTVAYWIHPAVPVPAKILMSTRDFNITMMLTDYKQGPPLPPI</sequence>
<dbReference type="KEGG" id="rci:RCIX1224"/>
<name>Q0W515_METAR</name>
<dbReference type="Proteomes" id="UP000000663">
    <property type="component" value="Chromosome"/>
</dbReference>
<protein>
    <recommendedName>
        <fullName evidence="3">DUF3108 domain-containing protein</fullName>
    </recommendedName>
</protein>
<reference evidence="1 2" key="1">
    <citation type="journal article" date="2006" name="Science">
        <title>Genome of rice cluster I archaea -- the key methane producers in the rice rhizosphere.</title>
        <authorList>
            <person name="Erkel C."/>
            <person name="Kube M."/>
            <person name="Reinhardt R."/>
            <person name="Liesack W."/>
        </authorList>
    </citation>
    <scope>NUCLEOTIDE SEQUENCE [LARGE SCALE GENOMIC DNA]</scope>
    <source>
        <strain evidence="2">DSM 22066 / NBRC 105507 / MRE50</strain>
    </source>
</reference>
<accession>Q0W515</accession>
<organism evidence="1 2">
    <name type="scientific">Methanocella arvoryzae (strain DSM 22066 / NBRC 105507 / MRE50)</name>
    <dbReference type="NCBI Taxonomy" id="351160"/>
    <lineage>
        <taxon>Archaea</taxon>
        <taxon>Methanobacteriati</taxon>
        <taxon>Methanobacteriota</taxon>
        <taxon>Stenosarchaea group</taxon>
        <taxon>Methanomicrobia</taxon>
        <taxon>Methanocellales</taxon>
        <taxon>Methanocellaceae</taxon>
        <taxon>Methanocella</taxon>
    </lineage>
</organism>
<evidence type="ECO:0000313" key="1">
    <source>
        <dbReference type="EMBL" id="CAJ36528.1"/>
    </source>
</evidence>
<gene>
    <name evidence="1" type="ORF">RCIX1224</name>
</gene>
<keyword evidence="2" id="KW-1185">Reference proteome</keyword>
<dbReference type="eggNOG" id="arCOG11016">
    <property type="taxonomic scope" value="Archaea"/>
</dbReference>
<dbReference type="AlphaFoldDB" id="Q0W515"/>
<evidence type="ECO:0000313" key="2">
    <source>
        <dbReference type="Proteomes" id="UP000000663"/>
    </source>
</evidence>